<dbReference type="InterPro" id="IPR050108">
    <property type="entry name" value="CDK"/>
</dbReference>
<evidence type="ECO:0000313" key="17">
    <source>
        <dbReference type="EMBL" id="KAG5178533.1"/>
    </source>
</evidence>
<dbReference type="AlphaFoldDB" id="A0A835YXT6"/>
<keyword evidence="6 17" id="KW-0418">Kinase</keyword>
<evidence type="ECO:0000259" key="16">
    <source>
        <dbReference type="PROSITE" id="PS50011"/>
    </source>
</evidence>
<evidence type="ECO:0000256" key="12">
    <source>
        <dbReference type="ARBA" id="ARBA00047811"/>
    </source>
</evidence>
<evidence type="ECO:0000256" key="6">
    <source>
        <dbReference type="ARBA" id="ARBA00022777"/>
    </source>
</evidence>
<name>A0A835YXT6_9STRA</name>
<dbReference type="Gene3D" id="1.10.510.10">
    <property type="entry name" value="Transferase(Phosphotransferase) domain 1"/>
    <property type="match status" value="1"/>
</dbReference>
<dbReference type="InterPro" id="IPR000719">
    <property type="entry name" value="Prot_kinase_dom"/>
</dbReference>
<dbReference type="PROSITE" id="PS00107">
    <property type="entry name" value="PROTEIN_KINASE_ATP"/>
    <property type="match status" value="1"/>
</dbReference>
<proteinExistence type="inferred from homology"/>
<comment type="similarity">
    <text evidence="1">Belongs to the protein kinase superfamily. CMGC Ser/Thr protein kinase family. CDC2/CDKX subfamily.</text>
</comment>
<dbReference type="GO" id="GO:0004693">
    <property type="term" value="F:cyclin-dependent protein serine/threonine kinase activity"/>
    <property type="evidence" value="ECO:0007669"/>
    <property type="project" value="UniProtKB-EC"/>
</dbReference>
<gene>
    <name evidence="17" type="ORF">JKP88DRAFT_261320</name>
</gene>
<evidence type="ECO:0000313" key="18">
    <source>
        <dbReference type="Proteomes" id="UP000664859"/>
    </source>
</evidence>
<evidence type="ECO:0000256" key="4">
    <source>
        <dbReference type="ARBA" id="ARBA00022679"/>
    </source>
</evidence>
<evidence type="ECO:0000256" key="8">
    <source>
        <dbReference type="ARBA" id="ARBA00038543"/>
    </source>
</evidence>
<keyword evidence="7 14" id="KW-0067">ATP-binding</keyword>
<dbReference type="FunFam" id="1.10.510.10:FF:000624">
    <property type="entry name" value="Mitogen-activated protein kinase"/>
    <property type="match status" value="1"/>
</dbReference>
<comment type="caution">
    <text evidence="17">The sequence shown here is derived from an EMBL/GenBank/DDBJ whole genome shotgun (WGS) entry which is preliminary data.</text>
</comment>
<evidence type="ECO:0000256" key="13">
    <source>
        <dbReference type="ARBA" id="ARBA00048367"/>
    </source>
</evidence>
<evidence type="ECO:0000256" key="14">
    <source>
        <dbReference type="PROSITE-ProRule" id="PRU10141"/>
    </source>
</evidence>
<dbReference type="GO" id="GO:0005524">
    <property type="term" value="F:ATP binding"/>
    <property type="evidence" value="ECO:0007669"/>
    <property type="project" value="UniProtKB-UniRule"/>
</dbReference>
<dbReference type="InterPro" id="IPR017441">
    <property type="entry name" value="Protein_kinase_ATP_BS"/>
</dbReference>
<protein>
    <recommendedName>
        <fullName evidence="9">Cyclin-dependent kinase 2 homolog</fullName>
        <ecNumber evidence="2">2.7.11.22</ecNumber>
    </recommendedName>
    <alternativeName>
        <fullName evidence="10">Cell division control protein 2 homolog</fullName>
    </alternativeName>
    <alternativeName>
        <fullName evidence="11">cdc2-related kinase 2</fullName>
    </alternativeName>
</protein>
<evidence type="ECO:0000256" key="10">
    <source>
        <dbReference type="ARBA" id="ARBA00041902"/>
    </source>
</evidence>
<dbReference type="PANTHER" id="PTHR24056:SF171">
    <property type="entry name" value="CYCLIN-DEPENDENT KINASE 20"/>
    <property type="match status" value="1"/>
</dbReference>
<keyword evidence="18" id="KW-1185">Reference proteome</keyword>
<reference evidence="17" key="1">
    <citation type="submission" date="2021-02" db="EMBL/GenBank/DDBJ databases">
        <title>First Annotated Genome of the Yellow-green Alga Tribonema minus.</title>
        <authorList>
            <person name="Mahan K.M."/>
        </authorList>
    </citation>
    <scope>NUCLEOTIDE SEQUENCE</scope>
    <source>
        <strain evidence="17">UTEX B ZZ1240</strain>
    </source>
</reference>
<keyword evidence="5 14" id="KW-0547">Nucleotide-binding</keyword>
<evidence type="ECO:0000256" key="11">
    <source>
        <dbReference type="ARBA" id="ARBA00042858"/>
    </source>
</evidence>
<evidence type="ECO:0000256" key="3">
    <source>
        <dbReference type="ARBA" id="ARBA00022527"/>
    </source>
</evidence>
<dbReference type="PANTHER" id="PTHR24056">
    <property type="entry name" value="CELL DIVISION PROTEIN KINASE"/>
    <property type="match status" value="1"/>
</dbReference>
<dbReference type="SUPFAM" id="SSF56112">
    <property type="entry name" value="Protein kinase-like (PK-like)"/>
    <property type="match status" value="1"/>
</dbReference>
<dbReference type="EMBL" id="JAFCMP010000514">
    <property type="protein sequence ID" value="KAG5178533.1"/>
    <property type="molecule type" value="Genomic_DNA"/>
</dbReference>
<dbReference type="EC" id="2.7.11.22" evidence="2"/>
<comment type="catalytic activity">
    <reaction evidence="12">
        <text>L-threonyl-[protein] + ATP = O-phospho-L-threonyl-[protein] + ADP + H(+)</text>
        <dbReference type="Rhea" id="RHEA:46608"/>
        <dbReference type="Rhea" id="RHEA-COMP:11060"/>
        <dbReference type="Rhea" id="RHEA-COMP:11605"/>
        <dbReference type="ChEBI" id="CHEBI:15378"/>
        <dbReference type="ChEBI" id="CHEBI:30013"/>
        <dbReference type="ChEBI" id="CHEBI:30616"/>
        <dbReference type="ChEBI" id="CHEBI:61977"/>
        <dbReference type="ChEBI" id="CHEBI:456216"/>
        <dbReference type="EC" id="2.7.11.22"/>
    </reaction>
</comment>
<keyword evidence="3 15" id="KW-0723">Serine/threonine-protein kinase</keyword>
<dbReference type="GO" id="GO:0005634">
    <property type="term" value="C:nucleus"/>
    <property type="evidence" value="ECO:0007669"/>
    <property type="project" value="TreeGrafter"/>
</dbReference>
<organism evidence="17 18">
    <name type="scientific">Tribonema minus</name>
    <dbReference type="NCBI Taxonomy" id="303371"/>
    <lineage>
        <taxon>Eukaryota</taxon>
        <taxon>Sar</taxon>
        <taxon>Stramenopiles</taxon>
        <taxon>Ochrophyta</taxon>
        <taxon>PX clade</taxon>
        <taxon>Xanthophyceae</taxon>
        <taxon>Tribonematales</taxon>
        <taxon>Tribonemataceae</taxon>
        <taxon>Tribonema</taxon>
    </lineage>
</organism>
<evidence type="ECO:0000256" key="1">
    <source>
        <dbReference type="ARBA" id="ARBA00006485"/>
    </source>
</evidence>
<comment type="catalytic activity">
    <reaction evidence="13">
        <text>L-seryl-[protein] + ATP = O-phospho-L-seryl-[protein] + ADP + H(+)</text>
        <dbReference type="Rhea" id="RHEA:17989"/>
        <dbReference type="Rhea" id="RHEA-COMP:9863"/>
        <dbReference type="Rhea" id="RHEA-COMP:11604"/>
        <dbReference type="ChEBI" id="CHEBI:15378"/>
        <dbReference type="ChEBI" id="CHEBI:29999"/>
        <dbReference type="ChEBI" id="CHEBI:30616"/>
        <dbReference type="ChEBI" id="CHEBI:83421"/>
        <dbReference type="ChEBI" id="CHEBI:456216"/>
        <dbReference type="EC" id="2.7.11.22"/>
    </reaction>
</comment>
<dbReference type="OrthoDB" id="1732493at2759"/>
<evidence type="ECO:0000256" key="7">
    <source>
        <dbReference type="ARBA" id="ARBA00022840"/>
    </source>
</evidence>
<evidence type="ECO:0000256" key="2">
    <source>
        <dbReference type="ARBA" id="ARBA00012425"/>
    </source>
</evidence>
<dbReference type="Gene3D" id="3.30.200.20">
    <property type="entry name" value="Phosphorylase Kinase, domain 1"/>
    <property type="match status" value="1"/>
</dbReference>
<sequence length="393" mass="41879">MSGAGHDGHDGLACFGCHSPVYKDPYSIDKQNRYISRRKLGEGAFGQVHLADDRETGNKVALKSISCSLGGGGRHAASDTAAPRLPKAVFRELYAMRQLQHANILPLLDVFPRADSVVLVLELMVTDLEAVLSACTAPMFEGEAKGWLAQMFAGVAHMHSMGLLHRDLKPGNLLINSGGVLKIGDFGLTRVHDPECPRSMSHQVATRWYRAPELLFGARRYTAAVDAWAAGCVLAELLFNKPLFPGQSDIDQLIRVLRVTGTPTAATWPGACETPDFDKIAFAHMEPAPLAALCPGSSAQAMGLLAALLTLDPLRRATAADALCHDWFLCAPAPIPPPQLHVPCVAAYSSSARMPAHGAEYLDGFDVQLDDDLSGDGGGGGIVMLQPAQEVAS</sequence>
<feature type="binding site" evidence="14">
    <location>
        <position position="63"/>
    </location>
    <ligand>
        <name>ATP</name>
        <dbReference type="ChEBI" id="CHEBI:30616"/>
    </ligand>
</feature>
<dbReference type="InterPro" id="IPR008271">
    <property type="entry name" value="Ser/Thr_kinase_AS"/>
</dbReference>
<feature type="domain" description="Protein kinase" evidence="16">
    <location>
        <begin position="34"/>
        <end position="328"/>
    </location>
</feature>
<dbReference type="Pfam" id="PF00069">
    <property type="entry name" value="Pkinase"/>
    <property type="match status" value="1"/>
</dbReference>
<dbReference type="PROSITE" id="PS50011">
    <property type="entry name" value="PROTEIN_KINASE_DOM"/>
    <property type="match status" value="1"/>
</dbReference>
<evidence type="ECO:0000256" key="9">
    <source>
        <dbReference type="ARBA" id="ARBA00039612"/>
    </source>
</evidence>
<keyword evidence="4" id="KW-0808">Transferase</keyword>
<dbReference type="PROSITE" id="PS00108">
    <property type="entry name" value="PROTEIN_KINASE_ST"/>
    <property type="match status" value="1"/>
</dbReference>
<comment type="subunit">
    <text evidence="8">May form a complex composed of at least the catalytic subunit CRK2 and a cyclin.</text>
</comment>
<dbReference type="InterPro" id="IPR011009">
    <property type="entry name" value="Kinase-like_dom_sf"/>
</dbReference>
<accession>A0A835YXT6</accession>
<dbReference type="Proteomes" id="UP000664859">
    <property type="component" value="Unassembled WGS sequence"/>
</dbReference>
<dbReference type="SMART" id="SM00220">
    <property type="entry name" value="S_TKc"/>
    <property type="match status" value="1"/>
</dbReference>
<evidence type="ECO:0000256" key="15">
    <source>
        <dbReference type="RuleBase" id="RU000304"/>
    </source>
</evidence>
<evidence type="ECO:0000256" key="5">
    <source>
        <dbReference type="ARBA" id="ARBA00022741"/>
    </source>
</evidence>